<name>A0A1B0AAT2_GLOPL</name>
<dbReference type="EnsemblMetazoa" id="GPAI039654-RA">
    <property type="protein sequence ID" value="GPAI039654-PA"/>
    <property type="gene ID" value="GPAI039654"/>
</dbReference>
<evidence type="ECO:0000313" key="2">
    <source>
        <dbReference type="Proteomes" id="UP000092445"/>
    </source>
</evidence>
<reference evidence="1" key="2">
    <citation type="submission" date="2020-05" db="UniProtKB">
        <authorList>
            <consortium name="EnsemblMetazoa"/>
        </authorList>
    </citation>
    <scope>IDENTIFICATION</scope>
    <source>
        <strain evidence="1">IAEA</strain>
    </source>
</reference>
<dbReference type="Proteomes" id="UP000092445">
    <property type="component" value="Unassembled WGS sequence"/>
</dbReference>
<dbReference type="VEuPathDB" id="VectorBase:GPAI039654"/>
<accession>A0A1B0AAT2</accession>
<evidence type="ECO:0000313" key="1">
    <source>
        <dbReference type="EnsemblMetazoa" id="GPAI039654-PA"/>
    </source>
</evidence>
<reference evidence="2" key="1">
    <citation type="submission" date="2014-03" db="EMBL/GenBank/DDBJ databases">
        <authorList>
            <person name="Aksoy S."/>
            <person name="Warren W."/>
            <person name="Wilson R.K."/>
        </authorList>
    </citation>
    <scope>NUCLEOTIDE SEQUENCE [LARGE SCALE GENOMIC DNA]</scope>
    <source>
        <strain evidence="2">IAEA</strain>
    </source>
</reference>
<protein>
    <submittedName>
        <fullName evidence="1">Uncharacterized protein</fullName>
    </submittedName>
</protein>
<sequence>MESNMDITADIVSFKSVGTVSFNCSISKLSLDIFMDFKHKLRAITTSTVNVRCCICNCCVHGKRVPTGIICGQRLRSPIAYEYKHSSEKRHRVSLKLYNIRYGMDVREGQYDPI</sequence>
<proteinExistence type="predicted"/>
<organism evidence="1 2">
    <name type="scientific">Glossina pallidipes</name>
    <name type="common">Tsetse fly</name>
    <dbReference type="NCBI Taxonomy" id="7398"/>
    <lineage>
        <taxon>Eukaryota</taxon>
        <taxon>Metazoa</taxon>
        <taxon>Ecdysozoa</taxon>
        <taxon>Arthropoda</taxon>
        <taxon>Hexapoda</taxon>
        <taxon>Insecta</taxon>
        <taxon>Pterygota</taxon>
        <taxon>Neoptera</taxon>
        <taxon>Endopterygota</taxon>
        <taxon>Diptera</taxon>
        <taxon>Brachycera</taxon>
        <taxon>Muscomorpha</taxon>
        <taxon>Hippoboscoidea</taxon>
        <taxon>Glossinidae</taxon>
        <taxon>Glossina</taxon>
    </lineage>
</organism>
<keyword evidence="2" id="KW-1185">Reference proteome</keyword>
<dbReference type="AlphaFoldDB" id="A0A1B0AAT2"/>